<protein>
    <submittedName>
        <fullName evidence="6">ISPsy10, transposase, truncation</fullName>
    </submittedName>
</protein>
<dbReference type="AlphaFoldDB" id="Q2SW28"/>
<reference evidence="6 7" key="1">
    <citation type="journal article" date="2005" name="BMC Genomics">
        <title>Bacterial genome adaptation to niches: divergence of the potential virulence genes in three Burkholderia species of different survival strategies.</title>
        <authorList>
            <person name="Kim H.S."/>
            <person name="Schell M.A."/>
            <person name="Yu Y."/>
            <person name="Ulrich R.L."/>
            <person name="Sarria S.H."/>
            <person name="Nierman W.C."/>
            <person name="DeShazer D."/>
        </authorList>
    </citation>
    <scope>NUCLEOTIDE SEQUENCE [LARGE SCALE GENOMIC DNA]</scope>
    <source>
        <strain evidence="7">ATCC 700388 / DSM 13276 / CCUG 48851 / CIP 106301 / E264</strain>
    </source>
</reference>
<evidence type="ECO:0000256" key="4">
    <source>
        <dbReference type="ARBA" id="ARBA00023172"/>
    </source>
</evidence>
<dbReference type="Pfam" id="PF05598">
    <property type="entry name" value="DUF772"/>
    <property type="match status" value="1"/>
</dbReference>
<dbReference type="Proteomes" id="UP000001930">
    <property type="component" value="Chromosome I"/>
</dbReference>
<feature type="domain" description="Transposase InsH N-terminal" evidence="5">
    <location>
        <begin position="25"/>
        <end position="115"/>
    </location>
</feature>
<dbReference type="EMBL" id="CP000086">
    <property type="protein sequence ID" value="ABC38527.1"/>
    <property type="molecule type" value="Genomic_DNA"/>
</dbReference>
<accession>Q2SW28</accession>
<evidence type="ECO:0000256" key="3">
    <source>
        <dbReference type="ARBA" id="ARBA00023125"/>
    </source>
</evidence>
<dbReference type="PANTHER" id="PTHR35604:SF2">
    <property type="entry name" value="TRANSPOSASE INSH FOR INSERTION SEQUENCE ELEMENT IS5A-RELATED"/>
    <property type="match status" value="1"/>
</dbReference>
<name>Q2SW28_BURTA</name>
<keyword evidence="7" id="KW-1185">Reference proteome</keyword>
<comment type="similarity">
    <text evidence="1">Belongs to the transposase 11 family.</text>
</comment>
<keyword evidence="2" id="KW-0815">Transposition</keyword>
<gene>
    <name evidence="6" type="ordered locus">BTH_I2350</name>
</gene>
<organism evidence="6 7">
    <name type="scientific">Burkholderia thailandensis (strain ATCC 700388 / DSM 13276 / CCUG 48851 / CIP 106301 / E264)</name>
    <dbReference type="NCBI Taxonomy" id="271848"/>
    <lineage>
        <taxon>Bacteria</taxon>
        <taxon>Pseudomonadati</taxon>
        <taxon>Pseudomonadota</taxon>
        <taxon>Betaproteobacteria</taxon>
        <taxon>Burkholderiales</taxon>
        <taxon>Burkholderiaceae</taxon>
        <taxon>Burkholderia</taxon>
        <taxon>pseudomallei group</taxon>
    </lineage>
</organism>
<evidence type="ECO:0000256" key="2">
    <source>
        <dbReference type="ARBA" id="ARBA00022578"/>
    </source>
</evidence>
<dbReference type="GO" id="GO:0006310">
    <property type="term" value="P:DNA recombination"/>
    <property type="evidence" value="ECO:0007669"/>
    <property type="project" value="UniProtKB-KW"/>
</dbReference>
<evidence type="ECO:0000313" key="6">
    <source>
        <dbReference type="EMBL" id="ABC38527.1"/>
    </source>
</evidence>
<keyword evidence="4" id="KW-0233">DNA recombination</keyword>
<keyword evidence="3" id="KW-0238">DNA-binding</keyword>
<evidence type="ECO:0000313" key="7">
    <source>
        <dbReference type="Proteomes" id="UP000001930"/>
    </source>
</evidence>
<dbReference type="GO" id="GO:0032196">
    <property type="term" value="P:transposition"/>
    <property type="evidence" value="ECO:0007669"/>
    <property type="project" value="UniProtKB-KW"/>
</dbReference>
<dbReference type="InterPro" id="IPR047959">
    <property type="entry name" value="Transpos_IS5"/>
</dbReference>
<evidence type="ECO:0000256" key="1">
    <source>
        <dbReference type="ARBA" id="ARBA00010075"/>
    </source>
</evidence>
<evidence type="ECO:0000259" key="5">
    <source>
        <dbReference type="Pfam" id="PF05598"/>
    </source>
</evidence>
<dbReference type="InterPro" id="IPR008490">
    <property type="entry name" value="Transposase_InsH_N"/>
</dbReference>
<dbReference type="NCBIfam" id="NF033581">
    <property type="entry name" value="transpos_IS5_4"/>
    <property type="match status" value="1"/>
</dbReference>
<dbReference type="HOGENOM" id="CLU_049873_6_0_4"/>
<sequence length="212" mass="24199">MKQLTPAMAVDQCAGFRAQRKPTRREAFLDEMNRLVPWAELCVVVEPYYPKRGNGRPPIALESMLRIHFVQHWFNLADLACEEALYDSLSLRRFVGIDLGSETVPDATTLLKFRHLLEEHKLGERIFAEVGRVLQARGAKLKSGTIVDATLIGAPSSTKNREKARDPEMHQTRKGQQWYFGMKIHVGVDIRFDAPRADRQRRESPVPSLSDF</sequence>
<proteinExistence type="inferred from homology"/>
<dbReference type="PANTHER" id="PTHR35604">
    <property type="entry name" value="TRANSPOSASE INSH FOR INSERTION SEQUENCE ELEMENT IS5A-RELATED"/>
    <property type="match status" value="1"/>
</dbReference>
<dbReference type="KEGG" id="bte:BTH_I2350"/>
<dbReference type="GO" id="GO:0003677">
    <property type="term" value="F:DNA binding"/>
    <property type="evidence" value="ECO:0007669"/>
    <property type="project" value="UniProtKB-KW"/>
</dbReference>